<dbReference type="PRINTS" id="PR00080">
    <property type="entry name" value="SDRFAMILY"/>
</dbReference>
<dbReference type="PROSITE" id="PS00061">
    <property type="entry name" value="ADH_SHORT"/>
    <property type="match status" value="1"/>
</dbReference>
<dbReference type="Gene3D" id="3.40.50.720">
    <property type="entry name" value="NAD(P)-binding Rossmann-like Domain"/>
    <property type="match status" value="1"/>
</dbReference>
<dbReference type="Proteomes" id="UP000018291">
    <property type="component" value="Unassembled WGS sequence"/>
</dbReference>
<reference evidence="4 5" key="1">
    <citation type="journal article" date="2013" name="ISME J.">
        <title>Metabolic model for the filamentous 'Candidatus Microthrix parvicella' based on genomic and metagenomic analyses.</title>
        <authorList>
            <person name="Jon McIlroy S."/>
            <person name="Kristiansen R."/>
            <person name="Albertsen M."/>
            <person name="Michael Karst S."/>
            <person name="Rossetti S."/>
            <person name="Lund Nielsen J."/>
            <person name="Tandoi V."/>
            <person name="James Seviour R."/>
            <person name="Nielsen P.H."/>
        </authorList>
    </citation>
    <scope>NUCLEOTIDE SEQUENCE [LARGE SCALE GENOMIC DNA]</scope>
    <source>
        <strain evidence="4 5">RN1</strain>
    </source>
</reference>
<keyword evidence="5" id="KW-1185">Reference proteome</keyword>
<dbReference type="InterPro" id="IPR020904">
    <property type="entry name" value="Sc_DH/Rdtase_CS"/>
</dbReference>
<evidence type="ECO:0000313" key="4">
    <source>
        <dbReference type="EMBL" id="CCM63213.1"/>
    </source>
</evidence>
<dbReference type="PRINTS" id="PR00081">
    <property type="entry name" value="GDHRDH"/>
</dbReference>
<dbReference type="CDD" id="cd05233">
    <property type="entry name" value="SDR_c"/>
    <property type="match status" value="1"/>
</dbReference>
<evidence type="ECO:0000256" key="1">
    <source>
        <dbReference type="ARBA" id="ARBA00006484"/>
    </source>
</evidence>
<dbReference type="HOGENOM" id="CLU_010194_2_10_11"/>
<dbReference type="InterPro" id="IPR002347">
    <property type="entry name" value="SDR_fam"/>
</dbReference>
<evidence type="ECO:0000256" key="2">
    <source>
        <dbReference type="ARBA" id="ARBA00023002"/>
    </source>
</evidence>
<evidence type="ECO:0000313" key="5">
    <source>
        <dbReference type="Proteomes" id="UP000018291"/>
    </source>
</evidence>
<dbReference type="EMBL" id="CANL01000012">
    <property type="protein sequence ID" value="CCM63213.1"/>
    <property type="molecule type" value="Genomic_DNA"/>
</dbReference>
<dbReference type="Pfam" id="PF00106">
    <property type="entry name" value="adh_short"/>
    <property type="match status" value="1"/>
</dbReference>
<dbReference type="STRING" id="1229780.BN381_20037"/>
<evidence type="ECO:0000256" key="3">
    <source>
        <dbReference type="RuleBase" id="RU000363"/>
    </source>
</evidence>
<comment type="similarity">
    <text evidence="1 3">Belongs to the short-chain dehydrogenases/reductases (SDR) family.</text>
</comment>
<keyword evidence="2" id="KW-0560">Oxidoreductase</keyword>
<protein>
    <submittedName>
        <fullName evidence="4">Putative Short-chain dehydrogenase/reductase SDR</fullName>
    </submittedName>
</protein>
<name>R4YY01_9ACTN</name>
<dbReference type="OrthoDB" id="9775296at2"/>
<organism evidence="4 5">
    <name type="scientific">Candidatus Neomicrothrix parvicella RN1</name>
    <dbReference type="NCBI Taxonomy" id="1229780"/>
    <lineage>
        <taxon>Bacteria</taxon>
        <taxon>Bacillati</taxon>
        <taxon>Actinomycetota</taxon>
        <taxon>Acidimicrobiia</taxon>
        <taxon>Acidimicrobiales</taxon>
        <taxon>Microthrixaceae</taxon>
        <taxon>Candidatus Neomicrothrix</taxon>
    </lineage>
</organism>
<comment type="caution">
    <text evidence="4">The sequence shown here is derived from an EMBL/GenBank/DDBJ whole genome shotgun (WGS) entry which is preliminary data.</text>
</comment>
<dbReference type="eggNOG" id="COG4221">
    <property type="taxonomic scope" value="Bacteria"/>
</dbReference>
<gene>
    <name evidence="4" type="ORF">BN381_20037</name>
</gene>
<dbReference type="AlphaFoldDB" id="R4YY01"/>
<sequence>MSAATNHLEGRTVIVTGAAGGFGRLLAEKASALGANVGACDIDADALADLAGERVEIGTVDVGDLAAMRAFADRVVARFGAIDVMINNAGVMPLAFYADHEAAADAWDRCIDINIKGVLHGIIAVHDQMISQGRGQVVNISSVYGNAPVGGAAVYGATKAAVNVLSESLRQESLGKIKVTTVRPTGVPGTGLAGGIINVEAVNPVLGANKDQFYDKLAQVFSENPPARLTDEDSIELAALAPGQIADQVIHAINQPWGVSIADITVRASNDDYIV</sequence>
<dbReference type="PANTHER" id="PTHR43391">
    <property type="entry name" value="RETINOL DEHYDROGENASE-RELATED"/>
    <property type="match status" value="1"/>
</dbReference>
<dbReference type="SUPFAM" id="SSF51735">
    <property type="entry name" value="NAD(P)-binding Rossmann-fold domains"/>
    <property type="match status" value="1"/>
</dbReference>
<dbReference type="PANTHER" id="PTHR43391:SF82">
    <property type="entry name" value="OXIDOREDUCTASE SADH-RELATED"/>
    <property type="match status" value="1"/>
</dbReference>
<dbReference type="GO" id="GO:0016491">
    <property type="term" value="F:oxidoreductase activity"/>
    <property type="evidence" value="ECO:0007669"/>
    <property type="project" value="UniProtKB-KW"/>
</dbReference>
<dbReference type="InterPro" id="IPR036291">
    <property type="entry name" value="NAD(P)-bd_dom_sf"/>
</dbReference>
<accession>R4YY01</accession>
<proteinExistence type="inferred from homology"/>
<dbReference type="RefSeq" id="WP_012225491.1">
    <property type="nucleotide sequence ID" value="NZ_HG422565.1"/>
</dbReference>